<evidence type="ECO:0000256" key="1">
    <source>
        <dbReference type="SAM" id="MobiDB-lite"/>
    </source>
</evidence>
<reference evidence="4" key="1">
    <citation type="submission" date="2017-02" db="UniProtKB">
        <authorList>
            <consortium name="WormBaseParasite"/>
        </authorList>
    </citation>
    <scope>IDENTIFICATION</scope>
</reference>
<feature type="region of interest" description="Disordered" evidence="1">
    <location>
        <begin position="108"/>
        <end position="177"/>
    </location>
</feature>
<feature type="compositionally biased region" description="Basic and acidic residues" evidence="1">
    <location>
        <begin position="108"/>
        <end position="117"/>
    </location>
</feature>
<dbReference type="WBParaSite" id="HPLM_0000833301-mRNA-1">
    <property type="protein sequence ID" value="HPLM_0000833301-mRNA-1"/>
    <property type="gene ID" value="HPLM_0000833301"/>
</dbReference>
<organism evidence="4">
    <name type="scientific">Haemonchus placei</name>
    <name type="common">Barber's pole worm</name>
    <dbReference type="NCBI Taxonomy" id="6290"/>
    <lineage>
        <taxon>Eukaryota</taxon>
        <taxon>Metazoa</taxon>
        <taxon>Ecdysozoa</taxon>
        <taxon>Nematoda</taxon>
        <taxon>Chromadorea</taxon>
        <taxon>Rhabditida</taxon>
        <taxon>Rhabditina</taxon>
        <taxon>Rhabditomorpha</taxon>
        <taxon>Strongyloidea</taxon>
        <taxon>Trichostrongylidae</taxon>
        <taxon>Haemonchus</taxon>
    </lineage>
</organism>
<proteinExistence type="predicted"/>
<sequence length="177" mass="20961">MQRKRCCGTHSATCWVSSIFRTATETGRVSEKRKVEWYEDKEHDTSQLSSKVAYELKILDRHIADIEEEINTAEKSACRKKRNTPSFISIFKTAMEKIEKTDVVAIAKMEEDQPRNSHDKRRRSSENDSRDPTPRKVQLLSDDDYMEKLIEENRDDHDEDDERSHAKEESRRRERQE</sequence>
<dbReference type="AlphaFoldDB" id="A0A0N4WCS0"/>
<evidence type="ECO:0000313" key="4">
    <source>
        <dbReference type="WBParaSite" id="HPLM_0000833301-mRNA-1"/>
    </source>
</evidence>
<keyword evidence="3" id="KW-1185">Reference proteome</keyword>
<dbReference type="Proteomes" id="UP000268014">
    <property type="component" value="Unassembled WGS sequence"/>
</dbReference>
<accession>A0A0N4WCS0</accession>
<dbReference type="OrthoDB" id="10468990at2759"/>
<evidence type="ECO:0000313" key="2">
    <source>
        <dbReference type="EMBL" id="VDO34534.1"/>
    </source>
</evidence>
<reference evidence="2 3" key="2">
    <citation type="submission" date="2018-11" db="EMBL/GenBank/DDBJ databases">
        <authorList>
            <consortium name="Pathogen Informatics"/>
        </authorList>
    </citation>
    <scope>NUCLEOTIDE SEQUENCE [LARGE SCALE GENOMIC DNA]</scope>
    <source>
        <strain evidence="2 3">MHpl1</strain>
    </source>
</reference>
<gene>
    <name evidence="2" type="ORF">HPLM_LOCUS8325</name>
</gene>
<feature type="compositionally biased region" description="Basic and acidic residues" evidence="1">
    <location>
        <begin position="146"/>
        <end position="177"/>
    </location>
</feature>
<feature type="compositionally biased region" description="Basic and acidic residues" evidence="1">
    <location>
        <begin position="124"/>
        <end position="134"/>
    </location>
</feature>
<evidence type="ECO:0000313" key="3">
    <source>
        <dbReference type="Proteomes" id="UP000268014"/>
    </source>
</evidence>
<name>A0A0N4WCS0_HAEPC</name>
<dbReference type="EMBL" id="UZAF01016835">
    <property type="protein sequence ID" value="VDO34534.1"/>
    <property type="molecule type" value="Genomic_DNA"/>
</dbReference>
<protein>
    <submittedName>
        <fullName evidence="4">Protein Ycf2-like</fullName>
    </submittedName>
</protein>